<dbReference type="EMBL" id="QUAJ01000001">
    <property type="protein sequence ID" value="REI43128.1"/>
    <property type="molecule type" value="Genomic_DNA"/>
</dbReference>
<evidence type="ECO:0000256" key="1">
    <source>
        <dbReference type="PROSITE-ProRule" id="PRU00169"/>
    </source>
</evidence>
<dbReference type="InterPro" id="IPR011006">
    <property type="entry name" value="CheY-like_superfamily"/>
</dbReference>
<name>A0ABX9KKR5_9FUSO</name>
<reference evidence="4 5" key="1">
    <citation type="submission" date="2018-08" db="EMBL/GenBank/DDBJ databases">
        <title>Draft genome sequence of Psychrilyobacter sp. strain SD5 isolated from Black Sea water.</title>
        <authorList>
            <person name="Yadav S."/>
            <person name="Villanueva L."/>
            <person name="Damste J.S.S."/>
        </authorList>
    </citation>
    <scope>NUCLEOTIDE SEQUENCE [LARGE SCALE GENOMIC DNA]</scope>
    <source>
        <strain evidence="4 5">SD5</strain>
    </source>
</reference>
<accession>A0ABX9KKR5</accession>
<evidence type="ECO:0000259" key="2">
    <source>
        <dbReference type="PROSITE" id="PS50110"/>
    </source>
</evidence>
<dbReference type="SUPFAM" id="SSF55073">
    <property type="entry name" value="Nucleotide cyclase"/>
    <property type="match status" value="1"/>
</dbReference>
<evidence type="ECO:0000259" key="3">
    <source>
        <dbReference type="PROSITE" id="PS50887"/>
    </source>
</evidence>
<dbReference type="SMART" id="SM00448">
    <property type="entry name" value="REC"/>
    <property type="match status" value="1"/>
</dbReference>
<evidence type="ECO:0000313" key="5">
    <source>
        <dbReference type="Proteomes" id="UP000263486"/>
    </source>
</evidence>
<dbReference type="InterPro" id="IPR001789">
    <property type="entry name" value="Sig_transdc_resp-reg_receiver"/>
</dbReference>
<dbReference type="Gene3D" id="3.30.70.270">
    <property type="match status" value="1"/>
</dbReference>
<evidence type="ECO:0000313" key="4">
    <source>
        <dbReference type="EMBL" id="REI43128.1"/>
    </source>
</evidence>
<keyword evidence="1" id="KW-0597">Phosphoprotein</keyword>
<sequence>MSNYSTNILIVDDTKANLISLEAILEGENLKILSASNGNDALKILLKQKVDIVLLDVQMPGMNGFEVAELMRANNKTKDIPIIFITAINKEEEYIFKGYELGAVDYLYKPISNEILKSKVKVFVKLNEQTKIIEEKTRALEEKITQLEMVEKKLNHLIRIDELTGVFNRRAFEEIFKLEWARTIRSNGFFSALMIDIDNFKNFNDTYGHLKGDECLKDVAKIIEKTLRRITDQVARLGGEEFIVLLPETDSDGAKLIAEEIRKNVENLKIVNEGVDTSKFVTVSIGISSVAPTRDIEKKEFIDCADKGLYIAKKNGKNRSYVY</sequence>
<dbReference type="PROSITE" id="PS50110">
    <property type="entry name" value="RESPONSE_REGULATORY"/>
    <property type="match status" value="1"/>
</dbReference>
<comment type="caution">
    <text evidence="4">The sequence shown here is derived from an EMBL/GenBank/DDBJ whole genome shotgun (WGS) entry which is preliminary data.</text>
</comment>
<dbReference type="RefSeq" id="WP_114640848.1">
    <property type="nucleotide sequence ID" value="NZ_JAACIO010000001.1"/>
</dbReference>
<dbReference type="PANTHER" id="PTHR45138:SF9">
    <property type="entry name" value="DIGUANYLATE CYCLASE DGCM-RELATED"/>
    <property type="match status" value="1"/>
</dbReference>
<dbReference type="SMART" id="SM00267">
    <property type="entry name" value="GGDEF"/>
    <property type="match status" value="1"/>
</dbReference>
<dbReference type="Gene3D" id="3.40.50.2300">
    <property type="match status" value="1"/>
</dbReference>
<dbReference type="InterPro" id="IPR029787">
    <property type="entry name" value="Nucleotide_cyclase"/>
</dbReference>
<dbReference type="InterPro" id="IPR043128">
    <property type="entry name" value="Rev_trsase/Diguanyl_cyclase"/>
</dbReference>
<dbReference type="Pfam" id="PF00990">
    <property type="entry name" value="GGDEF"/>
    <property type="match status" value="1"/>
</dbReference>
<protein>
    <submittedName>
        <fullName evidence="4">Diguanylate cyclase</fullName>
    </submittedName>
</protein>
<feature type="domain" description="GGDEF" evidence="3">
    <location>
        <begin position="188"/>
        <end position="323"/>
    </location>
</feature>
<dbReference type="PANTHER" id="PTHR45138">
    <property type="entry name" value="REGULATORY COMPONENTS OF SENSORY TRANSDUCTION SYSTEM"/>
    <property type="match status" value="1"/>
</dbReference>
<organism evidence="4 5">
    <name type="scientific">Psychrilyobacter piezotolerans</name>
    <dbReference type="NCBI Taxonomy" id="2293438"/>
    <lineage>
        <taxon>Bacteria</taxon>
        <taxon>Fusobacteriati</taxon>
        <taxon>Fusobacteriota</taxon>
        <taxon>Fusobacteriia</taxon>
        <taxon>Fusobacteriales</taxon>
        <taxon>Fusobacteriaceae</taxon>
        <taxon>Psychrilyobacter</taxon>
    </lineage>
</organism>
<dbReference type="PROSITE" id="PS50887">
    <property type="entry name" value="GGDEF"/>
    <property type="match status" value="1"/>
</dbReference>
<dbReference type="InterPro" id="IPR000160">
    <property type="entry name" value="GGDEF_dom"/>
</dbReference>
<keyword evidence="5" id="KW-1185">Reference proteome</keyword>
<dbReference type="InterPro" id="IPR050469">
    <property type="entry name" value="Diguanylate_Cyclase"/>
</dbReference>
<dbReference type="Proteomes" id="UP000263486">
    <property type="component" value="Unassembled WGS sequence"/>
</dbReference>
<gene>
    <name evidence="4" type="ORF">DYH56_00305</name>
</gene>
<feature type="domain" description="Response regulatory" evidence="2">
    <location>
        <begin position="7"/>
        <end position="124"/>
    </location>
</feature>
<dbReference type="CDD" id="cd01949">
    <property type="entry name" value="GGDEF"/>
    <property type="match status" value="1"/>
</dbReference>
<dbReference type="Pfam" id="PF00072">
    <property type="entry name" value="Response_reg"/>
    <property type="match status" value="1"/>
</dbReference>
<dbReference type="SUPFAM" id="SSF52172">
    <property type="entry name" value="CheY-like"/>
    <property type="match status" value="1"/>
</dbReference>
<dbReference type="NCBIfam" id="TIGR00254">
    <property type="entry name" value="GGDEF"/>
    <property type="match status" value="1"/>
</dbReference>
<proteinExistence type="predicted"/>
<feature type="modified residue" description="4-aspartylphosphate" evidence="1">
    <location>
        <position position="56"/>
    </location>
</feature>